<dbReference type="RefSeq" id="WP_068751829.1">
    <property type="nucleotide sequence ID" value="NZ_LR214441.1"/>
</dbReference>
<dbReference type="Proteomes" id="UP000093501">
    <property type="component" value="Unassembled WGS sequence"/>
</dbReference>
<proteinExistence type="predicted"/>
<dbReference type="PANTHER" id="PTHR42942:SF1">
    <property type="entry name" value="ALKYLTRANSFERASE-LIKE PROTEIN 1"/>
    <property type="match status" value="1"/>
</dbReference>
<accession>A0A1C0AKS8</accession>
<name>A0A1C0AKS8_9ACTN</name>
<dbReference type="PANTHER" id="PTHR42942">
    <property type="entry name" value="6-O-METHYLGUANINE DNA METHYLTRANSFERASE"/>
    <property type="match status" value="1"/>
</dbReference>
<dbReference type="Gene3D" id="1.10.10.10">
    <property type="entry name" value="Winged helix-like DNA-binding domain superfamily/Winged helix DNA-binding domain"/>
    <property type="match status" value="1"/>
</dbReference>
<dbReference type="SUPFAM" id="SSF46767">
    <property type="entry name" value="Methylated DNA-protein cysteine methyltransferase, C-terminal domain"/>
    <property type="match status" value="1"/>
</dbReference>
<dbReference type="AlphaFoldDB" id="A0A1C0AKS8"/>
<keyword evidence="1" id="KW-0227">DNA damage</keyword>
<evidence type="ECO:0000313" key="3">
    <source>
        <dbReference type="Proteomes" id="UP000093501"/>
    </source>
</evidence>
<evidence type="ECO:0000313" key="2">
    <source>
        <dbReference type="EMBL" id="OCL33263.1"/>
    </source>
</evidence>
<dbReference type="GO" id="GO:0003824">
    <property type="term" value="F:catalytic activity"/>
    <property type="evidence" value="ECO:0007669"/>
    <property type="project" value="InterPro"/>
</dbReference>
<dbReference type="EMBL" id="MBQD01000022">
    <property type="protein sequence ID" value="OCL33263.1"/>
    <property type="molecule type" value="Genomic_DNA"/>
</dbReference>
<dbReference type="CDD" id="cd06445">
    <property type="entry name" value="ATase"/>
    <property type="match status" value="1"/>
</dbReference>
<keyword evidence="3" id="KW-1185">Reference proteome</keyword>
<reference evidence="3" key="1">
    <citation type="submission" date="2016-07" db="EMBL/GenBank/DDBJ databases">
        <authorList>
            <person name="Florea S."/>
            <person name="Webb J.S."/>
            <person name="Jaromczyk J."/>
            <person name="Schardl C.L."/>
        </authorList>
    </citation>
    <scope>NUCLEOTIDE SEQUENCE [LARGE SCALE GENOMIC DNA]</scope>
    <source>
        <strain evidence="3">IPBSL-7</strain>
    </source>
</reference>
<evidence type="ECO:0000256" key="1">
    <source>
        <dbReference type="ARBA" id="ARBA00022763"/>
    </source>
</evidence>
<comment type="caution">
    <text evidence="2">The sequence shown here is derived from an EMBL/GenBank/DDBJ whole genome shotgun (WGS) entry which is preliminary data.</text>
</comment>
<organism evidence="2 3">
    <name type="scientific">Tessaracoccus lapidicaptus</name>
    <dbReference type="NCBI Taxonomy" id="1427523"/>
    <lineage>
        <taxon>Bacteria</taxon>
        <taxon>Bacillati</taxon>
        <taxon>Actinomycetota</taxon>
        <taxon>Actinomycetes</taxon>
        <taxon>Propionibacteriales</taxon>
        <taxon>Propionibacteriaceae</taxon>
        <taxon>Tessaracoccus</taxon>
    </lineage>
</organism>
<dbReference type="InterPro" id="IPR036217">
    <property type="entry name" value="MethylDNA_cys_MeTrfase_DNAb"/>
</dbReference>
<dbReference type="InterPro" id="IPR036388">
    <property type="entry name" value="WH-like_DNA-bd_sf"/>
</dbReference>
<dbReference type="InterPro" id="IPR052520">
    <property type="entry name" value="ATL_DNA_repair"/>
</dbReference>
<sequence length="111" mass="12212">MTDPLEVIERVLRAVEQVPHGHVVSYGDIAALVETSPRRVGAIMGEWGGEVAWWRVTSAAGRLPEPLVPLARKQWQREGIPVDGDHCVISRCRADLTRLAADYADAVEDLS</sequence>
<gene>
    <name evidence="2" type="ORF">BCR15_05365</name>
</gene>
<dbReference type="Pfam" id="PF01035">
    <property type="entry name" value="DNA_binding_1"/>
    <property type="match status" value="1"/>
</dbReference>
<dbReference type="InterPro" id="IPR014048">
    <property type="entry name" value="MethylDNA_cys_MeTrfase_DNA-bd"/>
</dbReference>
<dbReference type="GO" id="GO:0006281">
    <property type="term" value="P:DNA repair"/>
    <property type="evidence" value="ECO:0007669"/>
    <property type="project" value="InterPro"/>
</dbReference>
<protein>
    <submittedName>
        <fullName evidence="2">Uncharacterized protein</fullName>
    </submittedName>
</protein>